<reference evidence="9 10" key="1">
    <citation type="journal article" date="2018" name="Sci. Rep.">
        <title>Characterisation of pathogen-specific regions and novel effector candidates in Fusarium oxysporum f. sp. cepae.</title>
        <authorList>
            <person name="Armitage A.D."/>
            <person name="Taylor A."/>
            <person name="Sobczyk M.K."/>
            <person name="Baxter L."/>
            <person name="Greenfield B.P."/>
            <person name="Bates H.J."/>
            <person name="Wilson F."/>
            <person name="Jackson A.C."/>
            <person name="Ott S."/>
            <person name="Harrison R.J."/>
            <person name="Clarkson J.P."/>
        </authorList>
    </citation>
    <scope>NUCLEOTIDE SEQUENCE [LARGE SCALE GENOMIC DNA]</scope>
    <source>
        <strain evidence="9 10">FoC_Fus2</strain>
    </source>
</reference>
<comment type="caution">
    <text evidence="9">The sequence shown here is derived from an EMBL/GenBank/DDBJ whole genome shotgun (WGS) entry which is preliminary data.</text>
</comment>
<dbReference type="Pfam" id="PF10601">
    <property type="entry name" value="zf-LITAF-like"/>
    <property type="match status" value="1"/>
</dbReference>
<accession>A0A3L6NRV5</accession>
<evidence type="ECO:0000256" key="7">
    <source>
        <dbReference type="SAM" id="Phobius"/>
    </source>
</evidence>
<keyword evidence="7" id="KW-0812">Transmembrane</keyword>
<comment type="similarity">
    <text evidence="2">Belongs to the CDIP1/LITAF family.</text>
</comment>
<keyword evidence="7" id="KW-1133">Transmembrane helix</keyword>
<gene>
    <name evidence="9" type="ORF">BFJ65_g7205</name>
</gene>
<dbReference type="GO" id="GO:0016020">
    <property type="term" value="C:membrane"/>
    <property type="evidence" value="ECO:0007669"/>
    <property type="project" value="UniProtKB-SubCell"/>
</dbReference>
<proteinExistence type="inferred from homology"/>
<evidence type="ECO:0000256" key="4">
    <source>
        <dbReference type="ARBA" id="ARBA00022833"/>
    </source>
</evidence>
<evidence type="ECO:0000313" key="9">
    <source>
        <dbReference type="EMBL" id="RKK20507.1"/>
    </source>
</evidence>
<evidence type="ECO:0000256" key="5">
    <source>
        <dbReference type="ARBA" id="ARBA00023136"/>
    </source>
</evidence>
<feature type="transmembrane region" description="Helical" evidence="7">
    <location>
        <begin position="82"/>
        <end position="105"/>
    </location>
</feature>
<dbReference type="EMBL" id="MRCU01000004">
    <property type="protein sequence ID" value="RKK20507.1"/>
    <property type="molecule type" value="Genomic_DNA"/>
</dbReference>
<evidence type="ECO:0000259" key="8">
    <source>
        <dbReference type="PROSITE" id="PS51837"/>
    </source>
</evidence>
<evidence type="ECO:0000256" key="6">
    <source>
        <dbReference type="SAM" id="MobiDB-lite"/>
    </source>
</evidence>
<evidence type="ECO:0000313" key="10">
    <source>
        <dbReference type="Proteomes" id="UP000270866"/>
    </source>
</evidence>
<dbReference type="PANTHER" id="PTHR23292">
    <property type="entry name" value="LIPOPOLYSACCHARIDE-INDUCED TUMOR NECROSIS FACTOR-ALPHA FACTOR"/>
    <property type="match status" value="1"/>
</dbReference>
<keyword evidence="4" id="KW-0862">Zinc</keyword>
<evidence type="ECO:0000256" key="3">
    <source>
        <dbReference type="ARBA" id="ARBA00022723"/>
    </source>
</evidence>
<dbReference type="InterPro" id="IPR006629">
    <property type="entry name" value="LITAF"/>
</dbReference>
<evidence type="ECO:0000256" key="2">
    <source>
        <dbReference type="ARBA" id="ARBA00005975"/>
    </source>
</evidence>
<name>A0A3L6NRV5_FUSOX</name>
<sequence length="168" mass="18835">MEKPTPNPEHHQHHAHHSLEHDNQQPSGYKSRDFGSPLEPELEEQDPQNVPIHTLQSLSAPVVCPKCGVRAMTITRLKSGSFALALAGIALITNCWLLVPLPFLMSSTKDVLHQCGNCKILIAEWHRRGRTEVLAYPEVNGAEDENKDEVEVEVEVKVEDKSRESHLL</sequence>
<organism evidence="9 10">
    <name type="scientific">Fusarium oxysporum f. sp. cepae</name>
    <dbReference type="NCBI Taxonomy" id="396571"/>
    <lineage>
        <taxon>Eukaryota</taxon>
        <taxon>Fungi</taxon>
        <taxon>Dikarya</taxon>
        <taxon>Ascomycota</taxon>
        <taxon>Pezizomycotina</taxon>
        <taxon>Sordariomycetes</taxon>
        <taxon>Hypocreomycetidae</taxon>
        <taxon>Hypocreales</taxon>
        <taxon>Nectriaceae</taxon>
        <taxon>Fusarium</taxon>
        <taxon>Fusarium oxysporum species complex</taxon>
    </lineage>
</organism>
<keyword evidence="5 7" id="KW-0472">Membrane</keyword>
<dbReference type="InterPro" id="IPR037519">
    <property type="entry name" value="LITAF_fam"/>
</dbReference>
<dbReference type="AlphaFoldDB" id="A0A3L6NRV5"/>
<keyword evidence="3" id="KW-0479">Metal-binding</keyword>
<dbReference type="Proteomes" id="UP000270866">
    <property type="component" value="Chromosome 7"/>
</dbReference>
<feature type="domain" description="LITAF" evidence="8">
    <location>
        <begin position="44"/>
        <end position="127"/>
    </location>
</feature>
<dbReference type="GO" id="GO:0008270">
    <property type="term" value="F:zinc ion binding"/>
    <property type="evidence" value="ECO:0007669"/>
    <property type="project" value="TreeGrafter"/>
</dbReference>
<evidence type="ECO:0000256" key="1">
    <source>
        <dbReference type="ARBA" id="ARBA00004170"/>
    </source>
</evidence>
<dbReference type="PROSITE" id="PS51837">
    <property type="entry name" value="LITAF"/>
    <property type="match status" value="1"/>
</dbReference>
<dbReference type="PANTHER" id="PTHR23292:SF6">
    <property type="entry name" value="FI16602P1-RELATED"/>
    <property type="match status" value="1"/>
</dbReference>
<protein>
    <recommendedName>
        <fullName evidence="8">LITAF domain-containing protein</fullName>
    </recommendedName>
</protein>
<feature type="region of interest" description="Disordered" evidence="6">
    <location>
        <begin position="1"/>
        <end position="46"/>
    </location>
</feature>
<comment type="subcellular location">
    <subcellularLocation>
        <location evidence="1">Membrane</location>
        <topology evidence="1">Peripheral membrane protein</topology>
    </subcellularLocation>
</comment>
<dbReference type="SMART" id="SM00714">
    <property type="entry name" value="LITAF"/>
    <property type="match status" value="1"/>
</dbReference>